<gene>
    <name evidence="1" type="ORF">AA14337_2384</name>
</gene>
<name>A0ABQ0PVF2_9PROT</name>
<protein>
    <submittedName>
        <fullName evidence="1">Uncharacterized protein</fullName>
    </submittedName>
</protein>
<evidence type="ECO:0000313" key="2">
    <source>
        <dbReference type="Proteomes" id="UP001065047"/>
    </source>
</evidence>
<proteinExistence type="predicted"/>
<evidence type="ECO:0000313" key="1">
    <source>
        <dbReference type="EMBL" id="GBQ82578.1"/>
    </source>
</evidence>
<comment type="caution">
    <text evidence="1">The sequence shown here is derived from an EMBL/GenBank/DDBJ whole genome shotgun (WGS) entry which is preliminary data.</text>
</comment>
<reference evidence="1" key="1">
    <citation type="submission" date="2013-04" db="EMBL/GenBank/DDBJ databases">
        <title>The genome sequencing project of 58 acetic acid bacteria.</title>
        <authorList>
            <person name="Okamoto-Kainuma A."/>
            <person name="Ishikawa M."/>
            <person name="Umino S."/>
            <person name="Koizumi Y."/>
            <person name="Shiwa Y."/>
            <person name="Yoshikawa H."/>
            <person name="Matsutani M."/>
            <person name="Matsushita K."/>
        </authorList>
    </citation>
    <scope>NUCLEOTIDE SEQUENCE</scope>
    <source>
        <strain evidence="1">DSM 14337</strain>
    </source>
</reference>
<accession>A0ABQ0PVF2</accession>
<dbReference type="EMBL" id="BAPF01000030">
    <property type="protein sequence ID" value="GBQ82578.1"/>
    <property type="molecule type" value="Genomic_DNA"/>
</dbReference>
<dbReference type="Proteomes" id="UP001065047">
    <property type="component" value="Unassembled WGS sequence"/>
</dbReference>
<organism evidence="1 2">
    <name type="scientific">Acetobacter malorum DSM 14337</name>
    <dbReference type="NCBI Taxonomy" id="1307910"/>
    <lineage>
        <taxon>Bacteria</taxon>
        <taxon>Pseudomonadati</taxon>
        <taxon>Pseudomonadota</taxon>
        <taxon>Alphaproteobacteria</taxon>
        <taxon>Acetobacterales</taxon>
        <taxon>Acetobacteraceae</taxon>
        <taxon>Acetobacter</taxon>
    </lineage>
</organism>
<sequence length="186" mass="20661">MLSDGQGTCIMLRRSIPGPFLILYYDSATAKLDVTLSKSSHFMNGQKVTVVTVYLKSDIANALRPEARVRLARPPTSEELLEIMTNLRDALLAWPGFTSNEDGPVANVIMSAEPVNWYQAEFEAERKTGSRAYWIGSTEMGLNIEKAIVEHIAAGKPFQISQEEQLWLAASKRFADEAKGDVRIVL</sequence>
<keyword evidence="2" id="KW-1185">Reference proteome</keyword>